<evidence type="ECO:0000259" key="5">
    <source>
        <dbReference type="PROSITE" id="PS50931"/>
    </source>
</evidence>
<dbReference type="InterPro" id="IPR036390">
    <property type="entry name" value="WH_DNA-bd_sf"/>
</dbReference>
<dbReference type="PANTHER" id="PTHR30537">
    <property type="entry name" value="HTH-TYPE TRANSCRIPTIONAL REGULATOR"/>
    <property type="match status" value="1"/>
</dbReference>
<protein>
    <submittedName>
        <fullName evidence="6">LysR family transcriptional regulator</fullName>
    </submittedName>
</protein>
<keyword evidence="2" id="KW-0805">Transcription regulation</keyword>
<dbReference type="InterPro" id="IPR036388">
    <property type="entry name" value="WH-like_DNA-bd_sf"/>
</dbReference>
<evidence type="ECO:0000256" key="3">
    <source>
        <dbReference type="ARBA" id="ARBA00023125"/>
    </source>
</evidence>
<dbReference type="SUPFAM" id="SSF46785">
    <property type="entry name" value="Winged helix' DNA-binding domain"/>
    <property type="match status" value="1"/>
</dbReference>
<sequence length="270" mass="30337">MSRRLRHLEERLDVRLIERSSSRFEVSEIGRDVYRHAYAAKHELEEAERAAARLAGEPRGLIRVTVPPGTPANTIADDLPIFLKHYPKVKVQLIVSNRRHDLIEDRIDVAVRSTSDFSGESDYVVKRLGAVRNVFVASPSLVAPSRRLSEPADLRDLPFVGRDEMHPEEVLTVVGPKGEEIRLRVEPRFASNSVAAVLTAAVGGVGVAFLPDAVVQSYEADGRLSRLLPDWHGPDAVFHIAFTSRRAMLPAVRLFVDFIFERLRHLTRTR</sequence>
<evidence type="ECO:0000256" key="1">
    <source>
        <dbReference type="ARBA" id="ARBA00009437"/>
    </source>
</evidence>
<organism evidence="6 7">
    <name type="scientific">Jiella pelagia</name>
    <dbReference type="NCBI Taxonomy" id="2986949"/>
    <lineage>
        <taxon>Bacteria</taxon>
        <taxon>Pseudomonadati</taxon>
        <taxon>Pseudomonadota</taxon>
        <taxon>Alphaproteobacteria</taxon>
        <taxon>Hyphomicrobiales</taxon>
        <taxon>Aurantimonadaceae</taxon>
        <taxon>Jiella</taxon>
    </lineage>
</organism>
<accession>A0ABY7C2M0</accession>
<feature type="domain" description="HTH lysR-type" evidence="5">
    <location>
        <begin position="1"/>
        <end position="27"/>
    </location>
</feature>
<name>A0ABY7C2M0_9HYPH</name>
<dbReference type="SUPFAM" id="SSF53850">
    <property type="entry name" value="Periplasmic binding protein-like II"/>
    <property type="match status" value="1"/>
</dbReference>
<keyword evidence="4" id="KW-0804">Transcription</keyword>
<evidence type="ECO:0000256" key="4">
    <source>
        <dbReference type="ARBA" id="ARBA00023163"/>
    </source>
</evidence>
<evidence type="ECO:0000313" key="6">
    <source>
        <dbReference type="EMBL" id="WAP70321.1"/>
    </source>
</evidence>
<dbReference type="EMBL" id="CP114029">
    <property type="protein sequence ID" value="WAP70321.1"/>
    <property type="molecule type" value="Genomic_DNA"/>
</dbReference>
<dbReference type="InterPro" id="IPR000847">
    <property type="entry name" value="LysR_HTH_N"/>
</dbReference>
<comment type="similarity">
    <text evidence="1">Belongs to the LysR transcriptional regulatory family.</text>
</comment>
<dbReference type="Gene3D" id="3.40.190.290">
    <property type="match status" value="1"/>
</dbReference>
<gene>
    <name evidence="6" type="ORF">OH818_09670</name>
</gene>
<dbReference type="Gene3D" id="1.10.10.10">
    <property type="entry name" value="Winged helix-like DNA-binding domain superfamily/Winged helix DNA-binding domain"/>
    <property type="match status" value="1"/>
</dbReference>
<dbReference type="Proteomes" id="UP001164020">
    <property type="component" value="Chromosome"/>
</dbReference>
<keyword evidence="3" id="KW-0238">DNA-binding</keyword>
<proteinExistence type="inferred from homology"/>
<evidence type="ECO:0000256" key="2">
    <source>
        <dbReference type="ARBA" id="ARBA00023015"/>
    </source>
</evidence>
<reference evidence="6" key="1">
    <citation type="submission" date="2022-12" db="EMBL/GenBank/DDBJ databases">
        <title>Jiella pelagia sp. nov., isolated from phosphonate enriched culture of Northwest Pacific surface seawater.</title>
        <authorList>
            <person name="Shin D.Y."/>
            <person name="Hwang C.Y."/>
        </authorList>
    </citation>
    <scope>NUCLEOTIDE SEQUENCE</scope>
    <source>
        <strain evidence="6">HL-NP1</strain>
    </source>
</reference>
<dbReference type="InterPro" id="IPR058163">
    <property type="entry name" value="LysR-type_TF_proteobact-type"/>
</dbReference>
<keyword evidence="7" id="KW-1185">Reference proteome</keyword>
<dbReference type="InterPro" id="IPR005119">
    <property type="entry name" value="LysR_subst-bd"/>
</dbReference>
<evidence type="ECO:0000313" key="7">
    <source>
        <dbReference type="Proteomes" id="UP001164020"/>
    </source>
</evidence>
<dbReference type="PROSITE" id="PS50931">
    <property type="entry name" value="HTH_LYSR"/>
    <property type="match status" value="1"/>
</dbReference>
<dbReference type="Pfam" id="PF03466">
    <property type="entry name" value="LysR_substrate"/>
    <property type="match status" value="1"/>
</dbReference>
<dbReference type="PANTHER" id="PTHR30537:SF31">
    <property type="entry name" value="TRANSCRIPTIONAL REGULATOR, LYSR FAMILY"/>
    <property type="match status" value="1"/>
</dbReference>